<dbReference type="Gene3D" id="3.60.20.10">
    <property type="entry name" value="Glutamine Phosphoribosylpyrophosphate, subunit 1, domain 1"/>
    <property type="match status" value="1"/>
</dbReference>
<evidence type="ECO:0000256" key="7">
    <source>
        <dbReference type="ARBA" id="ARBA00022888"/>
    </source>
</evidence>
<evidence type="ECO:0000313" key="12">
    <source>
        <dbReference type="EMBL" id="QHT87024.1"/>
    </source>
</evidence>
<evidence type="ECO:0000256" key="6">
    <source>
        <dbReference type="ARBA" id="ARBA00022840"/>
    </source>
</evidence>
<dbReference type="PROSITE" id="PS51278">
    <property type="entry name" value="GATASE_TYPE_2"/>
    <property type="match status" value="1"/>
</dbReference>
<dbReference type="GO" id="GO:0006529">
    <property type="term" value="P:asparagine biosynthetic process"/>
    <property type="evidence" value="ECO:0007669"/>
    <property type="project" value="UniProtKB-KW"/>
</dbReference>
<dbReference type="EMBL" id="MN740079">
    <property type="protein sequence ID" value="QHT87024.1"/>
    <property type="molecule type" value="Genomic_DNA"/>
</dbReference>
<dbReference type="GO" id="GO:0004066">
    <property type="term" value="F:asparagine synthase (glutamine-hydrolyzing) activity"/>
    <property type="evidence" value="ECO:0007669"/>
    <property type="project" value="UniProtKB-EC"/>
</dbReference>
<dbReference type="InterPro" id="IPR006426">
    <property type="entry name" value="Asn_synth_AEB"/>
</dbReference>
<accession>A0A6C0I2C0</accession>
<comment type="pathway">
    <text evidence="1">Amino-acid biosynthesis; L-asparagine biosynthesis; L-asparagine from L-aspartate (L-Gln route): step 1/1.</text>
</comment>
<dbReference type="PIRSF" id="PIRSF001589">
    <property type="entry name" value="Asn_synthetase_glu-h"/>
    <property type="match status" value="1"/>
</dbReference>
<proteinExistence type="predicted"/>
<sequence>MCGIYYYENRLTRYMDMKKLKSIQNSFYKTSHRGPDNSIFLNEKTKNNSHRCFGFHRLAINGLSSAGNQPLKLKKCTLVCNGEIYNYKQLIEEFGLKDEYSVGGSDCEIVIHLFRKIGMEETLKRLDGVFALVLVDHDSEKLYIGRDPFGIRSLFYGSTQGYAADITVSSEIKSMENCLGTYVKQFPSGCWGEYELGHLSIRPYYIALTVRTMCDVELEHYSPYDYVFKTVQDTEANICANIKTLLESAVKKRLMSERAVGSLLSGGLDSTLVTAILCKNMDPSKLNTYSIGLSGSVDLKWAKHAAKFLGTRHHEVCLTEREFLDAIEDTIYQIESYDTTSVRASLPNFLISKYISRMSNDVVIFCGDMSDEMFGSYRGFTKAPTDEEFKMENERMIRDVRYFDLLRSDKTISGAGLEARVPFADKALLKYVMEIPPHYKRFNDERIEKYLLRKAFSECGYLPDDLLWRRKEAFSDGVSGSTGRTWVQMIKEYVDTKVSDVEYNAYVKTIISLKNSVQNELNLPYDKESYYYRKVFENFFPDKSDNAIPYYWRHPFCSNLDPSARLLEFYKH</sequence>
<dbReference type="GO" id="GO:0005829">
    <property type="term" value="C:cytosol"/>
    <property type="evidence" value="ECO:0007669"/>
    <property type="project" value="TreeGrafter"/>
</dbReference>
<dbReference type="SUPFAM" id="SSF56235">
    <property type="entry name" value="N-terminal nucleophile aminohydrolases (Ntn hydrolases)"/>
    <property type="match status" value="1"/>
</dbReference>
<keyword evidence="5" id="KW-0547">Nucleotide-binding</keyword>
<reference evidence="12" key="1">
    <citation type="journal article" date="2020" name="Nature">
        <title>Giant virus diversity and host interactions through global metagenomics.</title>
        <authorList>
            <person name="Schulz F."/>
            <person name="Roux S."/>
            <person name="Paez-Espino D."/>
            <person name="Jungbluth S."/>
            <person name="Walsh D.A."/>
            <person name="Denef V.J."/>
            <person name="McMahon K.D."/>
            <person name="Konstantinidis K.T."/>
            <person name="Eloe-Fadrosh E.A."/>
            <person name="Kyrpides N.C."/>
            <person name="Woyke T."/>
        </authorList>
    </citation>
    <scope>NUCLEOTIDE SEQUENCE</scope>
    <source>
        <strain evidence="12">GVMAG-M-3300023184-18</strain>
    </source>
</reference>
<dbReference type="Pfam" id="PF00733">
    <property type="entry name" value="Asn_synthase"/>
    <property type="match status" value="1"/>
</dbReference>
<dbReference type="AlphaFoldDB" id="A0A6C0I2C0"/>
<evidence type="ECO:0000256" key="5">
    <source>
        <dbReference type="ARBA" id="ARBA00022741"/>
    </source>
</evidence>
<protein>
    <recommendedName>
        <fullName evidence="2">asparagine synthase (glutamine-hydrolyzing)</fullName>
        <ecNumber evidence="2">6.3.5.4</ecNumber>
    </recommendedName>
    <alternativeName>
        <fullName evidence="9">Glutamine-dependent asparagine synthetase</fullName>
    </alternativeName>
</protein>
<dbReference type="InterPro" id="IPR050795">
    <property type="entry name" value="Asn_Synthetase"/>
</dbReference>
<organism evidence="12">
    <name type="scientific">viral metagenome</name>
    <dbReference type="NCBI Taxonomy" id="1070528"/>
    <lineage>
        <taxon>unclassified sequences</taxon>
        <taxon>metagenomes</taxon>
        <taxon>organismal metagenomes</taxon>
    </lineage>
</organism>
<keyword evidence="7" id="KW-0061">Asparagine biosynthesis</keyword>
<dbReference type="InterPro" id="IPR029055">
    <property type="entry name" value="Ntn_hydrolases_N"/>
</dbReference>
<dbReference type="InterPro" id="IPR001962">
    <property type="entry name" value="Asn_synthase"/>
</dbReference>
<dbReference type="CDD" id="cd01991">
    <property type="entry name" value="Asn_synthase_B_C"/>
    <property type="match status" value="1"/>
</dbReference>
<dbReference type="CDD" id="cd00712">
    <property type="entry name" value="AsnB"/>
    <property type="match status" value="1"/>
</dbReference>
<dbReference type="PANTHER" id="PTHR11772">
    <property type="entry name" value="ASPARAGINE SYNTHETASE"/>
    <property type="match status" value="1"/>
</dbReference>
<dbReference type="EC" id="6.3.5.4" evidence="2"/>
<dbReference type="InterPro" id="IPR033738">
    <property type="entry name" value="AsnB_N"/>
</dbReference>
<evidence type="ECO:0000256" key="2">
    <source>
        <dbReference type="ARBA" id="ARBA00012737"/>
    </source>
</evidence>
<comment type="catalytic activity">
    <reaction evidence="10">
        <text>L-aspartate + L-glutamine + ATP + H2O = L-asparagine + L-glutamate + AMP + diphosphate + H(+)</text>
        <dbReference type="Rhea" id="RHEA:12228"/>
        <dbReference type="ChEBI" id="CHEBI:15377"/>
        <dbReference type="ChEBI" id="CHEBI:15378"/>
        <dbReference type="ChEBI" id="CHEBI:29985"/>
        <dbReference type="ChEBI" id="CHEBI:29991"/>
        <dbReference type="ChEBI" id="CHEBI:30616"/>
        <dbReference type="ChEBI" id="CHEBI:33019"/>
        <dbReference type="ChEBI" id="CHEBI:58048"/>
        <dbReference type="ChEBI" id="CHEBI:58359"/>
        <dbReference type="ChEBI" id="CHEBI:456215"/>
        <dbReference type="EC" id="6.3.5.4"/>
    </reaction>
</comment>
<dbReference type="SUPFAM" id="SSF52402">
    <property type="entry name" value="Adenine nucleotide alpha hydrolases-like"/>
    <property type="match status" value="1"/>
</dbReference>
<feature type="domain" description="Glutamine amidotransferase type-2" evidence="11">
    <location>
        <begin position="2"/>
        <end position="197"/>
    </location>
</feature>
<evidence type="ECO:0000256" key="8">
    <source>
        <dbReference type="ARBA" id="ARBA00022962"/>
    </source>
</evidence>
<evidence type="ECO:0000259" key="11">
    <source>
        <dbReference type="PROSITE" id="PS51278"/>
    </source>
</evidence>
<evidence type="ECO:0000256" key="10">
    <source>
        <dbReference type="ARBA" id="ARBA00048741"/>
    </source>
</evidence>
<keyword evidence="4" id="KW-0028">Amino-acid biosynthesis</keyword>
<evidence type="ECO:0000256" key="1">
    <source>
        <dbReference type="ARBA" id="ARBA00005187"/>
    </source>
</evidence>
<dbReference type="GO" id="GO:0005524">
    <property type="term" value="F:ATP binding"/>
    <property type="evidence" value="ECO:0007669"/>
    <property type="project" value="UniProtKB-KW"/>
</dbReference>
<dbReference type="Gene3D" id="3.40.50.620">
    <property type="entry name" value="HUPs"/>
    <property type="match status" value="1"/>
</dbReference>
<evidence type="ECO:0000256" key="3">
    <source>
        <dbReference type="ARBA" id="ARBA00022598"/>
    </source>
</evidence>
<evidence type="ECO:0000256" key="9">
    <source>
        <dbReference type="ARBA" id="ARBA00030234"/>
    </source>
</evidence>
<dbReference type="InterPro" id="IPR017932">
    <property type="entry name" value="GATase_2_dom"/>
</dbReference>
<keyword evidence="8" id="KW-0315">Glutamine amidotransferase</keyword>
<keyword evidence="6" id="KW-0067">ATP-binding</keyword>
<evidence type="ECO:0000256" key="4">
    <source>
        <dbReference type="ARBA" id="ARBA00022605"/>
    </source>
</evidence>
<name>A0A6C0I2C0_9ZZZZ</name>
<dbReference type="InterPro" id="IPR014729">
    <property type="entry name" value="Rossmann-like_a/b/a_fold"/>
</dbReference>
<keyword evidence="3" id="KW-0436">Ligase</keyword>
<dbReference type="Pfam" id="PF13537">
    <property type="entry name" value="GATase_7"/>
    <property type="match status" value="1"/>
</dbReference>
<dbReference type="PANTHER" id="PTHR11772:SF23">
    <property type="entry name" value="ASPARAGINE SYNTHETASE [GLUTAMINE-HYDROLYZING]"/>
    <property type="match status" value="1"/>
</dbReference>
<dbReference type="NCBIfam" id="TIGR01536">
    <property type="entry name" value="asn_synth_AEB"/>
    <property type="match status" value="1"/>
</dbReference>